<evidence type="ECO:0000256" key="9">
    <source>
        <dbReference type="RuleBase" id="RU361157"/>
    </source>
</evidence>
<sequence length="264" mass="29721">MRDLLRAIYTYRLFILSSIKNELHLRFVRSKLGALWIVIHPLMQVLIFALILSEVLSAKLPGIDNKYAYALYLMAGTLCWALFSETISKCLTLFIDNGNLMKKMAFPRVCLPLIAAGTALVNNVLLFVAILMVFAALGHFPDHHLIWLPALILVTMLMAMSVGLLLGTMNVFMRDIGQIVPVILQALFWLTPIVYNISILPPTLQHWFKYNPLYPLVTSYQNIMVFGREPLWESLAAIAVVSCILSVAALIVFRRASPEMVDSL</sequence>
<comment type="similarity">
    <text evidence="2 9">Belongs to the ABC-2 integral membrane protein family.</text>
</comment>
<evidence type="ECO:0000256" key="7">
    <source>
        <dbReference type="ARBA" id="ARBA00023047"/>
    </source>
</evidence>
<evidence type="ECO:0000313" key="12">
    <source>
        <dbReference type="Proteomes" id="UP000190341"/>
    </source>
</evidence>
<evidence type="ECO:0000256" key="3">
    <source>
        <dbReference type="ARBA" id="ARBA00022448"/>
    </source>
</evidence>
<dbReference type="STRING" id="428993.SAMN06296058_2377"/>
<evidence type="ECO:0000313" key="11">
    <source>
        <dbReference type="EMBL" id="SKC74228.1"/>
    </source>
</evidence>
<feature type="transmembrane region" description="Helical" evidence="9">
    <location>
        <begin position="32"/>
        <end position="52"/>
    </location>
</feature>
<protein>
    <recommendedName>
        <fullName evidence="9">Transport permease protein</fullName>
    </recommendedName>
</protein>
<dbReference type="EMBL" id="FUZV01000002">
    <property type="protein sequence ID" value="SKC74228.1"/>
    <property type="molecule type" value="Genomic_DNA"/>
</dbReference>
<feature type="transmembrane region" description="Helical" evidence="9">
    <location>
        <begin position="234"/>
        <end position="253"/>
    </location>
</feature>
<evidence type="ECO:0000256" key="5">
    <source>
        <dbReference type="ARBA" id="ARBA00022692"/>
    </source>
</evidence>
<dbReference type="GO" id="GO:0015920">
    <property type="term" value="P:lipopolysaccharide transport"/>
    <property type="evidence" value="ECO:0007669"/>
    <property type="project" value="TreeGrafter"/>
</dbReference>
<evidence type="ECO:0000256" key="6">
    <source>
        <dbReference type="ARBA" id="ARBA00022989"/>
    </source>
</evidence>
<gene>
    <name evidence="11" type="ORF">SAMN06296058_2377</name>
</gene>
<feature type="transmembrane region" description="Helical" evidence="9">
    <location>
        <begin position="109"/>
        <end position="140"/>
    </location>
</feature>
<dbReference type="OrthoDB" id="9786910at2"/>
<dbReference type="Proteomes" id="UP000190341">
    <property type="component" value="Unassembled WGS sequence"/>
</dbReference>
<dbReference type="Pfam" id="PF01061">
    <property type="entry name" value="ABC2_membrane"/>
    <property type="match status" value="1"/>
</dbReference>
<evidence type="ECO:0000256" key="8">
    <source>
        <dbReference type="ARBA" id="ARBA00023136"/>
    </source>
</evidence>
<evidence type="ECO:0000259" key="10">
    <source>
        <dbReference type="PROSITE" id="PS51012"/>
    </source>
</evidence>
<dbReference type="PANTHER" id="PTHR30413:SF10">
    <property type="entry name" value="CAPSULE POLYSACCHARIDE EXPORT INNER-MEMBRANE PROTEIN CTRC"/>
    <property type="match status" value="1"/>
</dbReference>
<dbReference type="GO" id="GO:0140359">
    <property type="term" value="F:ABC-type transporter activity"/>
    <property type="evidence" value="ECO:0007669"/>
    <property type="project" value="InterPro"/>
</dbReference>
<keyword evidence="7" id="KW-0625">Polysaccharide transport</keyword>
<evidence type="ECO:0000256" key="1">
    <source>
        <dbReference type="ARBA" id="ARBA00004651"/>
    </source>
</evidence>
<comment type="subcellular location">
    <subcellularLocation>
        <location evidence="9">Cell inner membrane</location>
        <topology evidence="9">Multi-pass membrane protein</topology>
    </subcellularLocation>
    <subcellularLocation>
        <location evidence="1">Cell membrane</location>
        <topology evidence="1">Multi-pass membrane protein</topology>
    </subcellularLocation>
</comment>
<accession>A0A1T5LFQ7</accession>
<feature type="transmembrane region" description="Helical" evidence="9">
    <location>
        <begin position="146"/>
        <end position="167"/>
    </location>
</feature>
<dbReference type="GO" id="GO:0015774">
    <property type="term" value="P:polysaccharide transport"/>
    <property type="evidence" value="ECO:0007669"/>
    <property type="project" value="UniProtKB-KW"/>
</dbReference>
<evidence type="ECO:0000256" key="4">
    <source>
        <dbReference type="ARBA" id="ARBA00022475"/>
    </source>
</evidence>
<proteinExistence type="inferred from homology"/>
<feature type="domain" description="ABC transmembrane type-2" evidence="10">
    <location>
        <begin position="32"/>
        <end position="256"/>
    </location>
</feature>
<evidence type="ECO:0000256" key="2">
    <source>
        <dbReference type="ARBA" id="ARBA00007783"/>
    </source>
</evidence>
<name>A0A1T5LFQ7_9GAMM</name>
<reference evidence="11 12" key="1">
    <citation type="submission" date="2017-02" db="EMBL/GenBank/DDBJ databases">
        <authorList>
            <person name="Peterson S.W."/>
        </authorList>
    </citation>
    <scope>NUCLEOTIDE SEQUENCE [LARGE SCALE GENOMIC DNA]</scope>
    <source>
        <strain evidence="11 12">P15</strain>
    </source>
</reference>
<keyword evidence="5 9" id="KW-0812">Transmembrane</keyword>
<keyword evidence="4 9" id="KW-1003">Cell membrane</keyword>
<dbReference type="InterPro" id="IPR013525">
    <property type="entry name" value="ABC2_TM"/>
</dbReference>
<organism evidence="11 12">
    <name type="scientific">Pseudoxanthomonas indica</name>
    <dbReference type="NCBI Taxonomy" id="428993"/>
    <lineage>
        <taxon>Bacteria</taxon>
        <taxon>Pseudomonadati</taxon>
        <taxon>Pseudomonadota</taxon>
        <taxon>Gammaproteobacteria</taxon>
        <taxon>Lysobacterales</taxon>
        <taxon>Lysobacteraceae</taxon>
        <taxon>Pseudoxanthomonas</taxon>
    </lineage>
</organism>
<keyword evidence="3 9" id="KW-0813">Transport</keyword>
<dbReference type="AlphaFoldDB" id="A0A1T5LFQ7"/>
<dbReference type="GO" id="GO:0005886">
    <property type="term" value="C:plasma membrane"/>
    <property type="evidence" value="ECO:0007669"/>
    <property type="project" value="UniProtKB-SubCell"/>
</dbReference>
<keyword evidence="7" id="KW-0762">Sugar transport</keyword>
<feature type="transmembrane region" description="Helical" evidence="9">
    <location>
        <begin position="67"/>
        <end position="88"/>
    </location>
</feature>
<keyword evidence="8 9" id="KW-0472">Membrane</keyword>
<dbReference type="InterPro" id="IPR047817">
    <property type="entry name" value="ABC2_TM_bact-type"/>
</dbReference>
<keyword evidence="6 9" id="KW-1133">Transmembrane helix</keyword>
<keyword evidence="12" id="KW-1185">Reference proteome</keyword>
<feature type="transmembrane region" description="Helical" evidence="9">
    <location>
        <begin position="179"/>
        <end position="200"/>
    </location>
</feature>
<dbReference type="PROSITE" id="PS51012">
    <property type="entry name" value="ABC_TM2"/>
    <property type="match status" value="1"/>
</dbReference>
<dbReference type="RefSeq" id="WP_079724743.1">
    <property type="nucleotide sequence ID" value="NZ_BMCL01000001.1"/>
</dbReference>
<dbReference type="PANTHER" id="PTHR30413">
    <property type="entry name" value="INNER MEMBRANE TRANSPORT PERMEASE"/>
    <property type="match status" value="1"/>
</dbReference>